<dbReference type="InterPro" id="IPR002372">
    <property type="entry name" value="PQQ_rpt_dom"/>
</dbReference>
<dbReference type="InterPro" id="IPR018391">
    <property type="entry name" value="PQQ_b-propeller_rpt"/>
</dbReference>
<dbReference type="AlphaFoldDB" id="A0A841HHI5"/>
<comment type="caution">
    <text evidence="3">The sequence shown here is derived from an EMBL/GenBank/DDBJ whole genome shotgun (WGS) entry which is preliminary data.</text>
</comment>
<dbReference type="Gene3D" id="2.130.10.10">
    <property type="entry name" value="YVTN repeat-like/Quinoprotein amine dehydrogenase"/>
    <property type="match status" value="2"/>
</dbReference>
<dbReference type="InterPro" id="IPR015943">
    <property type="entry name" value="WD40/YVTN_repeat-like_dom_sf"/>
</dbReference>
<sequence length="495" mass="54141">MRRVTVGVAFLLGVFAATANAETKFSDLAGWWSAEPVFAGESSRVVLHLLEHEGKPTARLSIVAIGGYEFPLGTVTMNGDSLDTAPFSFPLAYNVSQDTLRGVLPKDAVPVHKIPVEFRRSSPYEKPAPPQWKIDTPSVRWSVETGSPAWAGLERDASTGFIYTGNDAGVLHAIDATGQIRWKLETGKPIKGRPAVIGDGLYVTSDSGYLYKLDKRSGRELWRARIDDGSPPRIPASEENSRWDRYGSSVVADGKRVYVASRDKNLYALDVEGGRQIWKFTADDMMTATPALYRDLIVFADFAGKVRAVSAGDGKERWMYDAKLPVGGDVVVDRDRVLVGSRTYELIALDAATGKEQWKHYYWFSWIESPPVVRDGIVYTGSSDATNVYAIDIRDGSLRWKTPVPGWAWSRTAVSDELVIAGTAGVGAYPGSRSGALVAIDRKTGETRWLHLEPPTKEIIDGNKGWGFGASPLIADGVVYAVDLNGKVYAMEASR</sequence>
<keyword evidence="1" id="KW-0732">Signal</keyword>
<dbReference type="SUPFAM" id="SSF50998">
    <property type="entry name" value="Quinoprotein alcohol dehydrogenase-like"/>
    <property type="match status" value="3"/>
</dbReference>
<feature type="domain" description="Pyrrolo-quinoline quinone repeat" evidence="2">
    <location>
        <begin position="304"/>
        <end position="494"/>
    </location>
</feature>
<dbReference type="RefSeq" id="WP_184330226.1">
    <property type="nucleotide sequence ID" value="NZ_JACHHZ010000002.1"/>
</dbReference>
<evidence type="ECO:0000259" key="2">
    <source>
        <dbReference type="Pfam" id="PF13360"/>
    </source>
</evidence>
<gene>
    <name evidence="3" type="ORF">HNQ60_001305</name>
</gene>
<evidence type="ECO:0000313" key="4">
    <source>
        <dbReference type="Proteomes" id="UP000588068"/>
    </source>
</evidence>
<dbReference type="EMBL" id="JACHHZ010000002">
    <property type="protein sequence ID" value="MBB6092427.1"/>
    <property type="molecule type" value="Genomic_DNA"/>
</dbReference>
<reference evidence="3 4" key="1">
    <citation type="submission" date="2020-08" db="EMBL/GenBank/DDBJ databases">
        <title>Genomic Encyclopedia of Type Strains, Phase IV (KMG-IV): sequencing the most valuable type-strain genomes for metagenomic binning, comparative biology and taxonomic classification.</title>
        <authorList>
            <person name="Goeker M."/>
        </authorList>
    </citation>
    <scope>NUCLEOTIDE SEQUENCE [LARGE SCALE GENOMIC DNA]</scope>
    <source>
        <strain evidence="3 4">DSM 26723</strain>
    </source>
</reference>
<evidence type="ECO:0000256" key="1">
    <source>
        <dbReference type="SAM" id="SignalP"/>
    </source>
</evidence>
<organism evidence="3 4">
    <name type="scientific">Povalibacter uvarum</name>
    <dbReference type="NCBI Taxonomy" id="732238"/>
    <lineage>
        <taxon>Bacteria</taxon>
        <taxon>Pseudomonadati</taxon>
        <taxon>Pseudomonadota</taxon>
        <taxon>Gammaproteobacteria</taxon>
        <taxon>Steroidobacterales</taxon>
        <taxon>Steroidobacteraceae</taxon>
        <taxon>Povalibacter</taxon>
    </lineage>
</organism>
<evidence type="ECO:0000313" key="3">
    <source>
        <dbReference type="EMBL" id="MBB6092427.1"/>
    </source>
</evidence>
<dbReference type="Proteomes" id="UP000588068">
    <property type="component" value="Unassembled WGS sequence"/>
</dbReference>
<feature type="chain" id="PRO_5032950220" evidence="1">
    <location>
        <begin position="22"/>
        <end position="495"/>
    </location>
</feature>
<accession>A0A841HHI5</accession>
<name>A0A841HHI5_9GAMM</name>
<feature type="domain" description="Pyrrolo-quinoline quinone repeat" evidence="2">
    <location>
        <begin position="139"/>
        <end position="225"/>
    </location>
</feature>
<dbReference type="SMART" id="SM00564">
    <property type="entry name" value="PQQ"/>
    <property type="match status" value="7"/>
</dbReference>
<feature type="signal peptide" evidence="1">
    <location>
        <begin position="1"/>
        <end position="21"/>
    </location>
</feature>
<keyword evidence="4" id="KW-1185">Reference proteome</keyword>
<dbReference type="PANTHER" id="PTHR34512">
    <property type="entry name" value="CELL SURFACE PROTEIN"/>
    <property type="match status" value="1"/>
</dbReference>
<protein>
    <submittedName>
        <fullName evidence="3">Outer membrane protein assembly factor BamB</fullName>
    </submittedName>
</protein>
<dbReference type="Pfam" id="PF13360">
    <property type="entry name" value="PQQ_2"/>
    <property type="match status" value="2"/>
</dbReference>
<dbReference type="PANTHER" id="PTHR34512:SF30">
    <property type="entry name" value="OUTER MEMBRANE PROTEIN ASSEMBLY FACTOR BAMB"/>
    <property type="match status" value="1"/>
</dbReference>
<dbReference type="InterPro" id="IPR011047">
    <property type="entry name" value="Quinoprotein_ADH-like_sf"/>
</dbReference>
<proteinExistence type="predicted"/>